<evidence type="ECO:0000313" key="9">
    <source>
        <dbReference type="Proteomes" id="UP000294664"/>
    </source>
</evidence>
<feature type="transmembrane region" description="Helical" evidence="6">
    <location>
        <begin position="102"/>
        <end position="120"/>
    </location>
</feature>
<dbReference type="GO" id="GO:0000271">
    <property type="term" value="P:polysaccharide biosynthetic process"/>
    <property type="evidence" value="ECO:0007669"/>
    <property type="project" value="InterPro"/>
</dbReference>
<dbReference type="Proteomes" id="UP000294664">
    <property type="component" value="Unassembled WGS sequence"/>
</dbReference>
<feature type="transmembrane region" description="Helical" evidence="6">
    <location>
        <begin position="7"/>
        <end position="28"/>
    </location>
</feature>
<evidence type="ECO:0000259" key="7">
    <source>
        <dbReference type="Pfam" id="PF04138"/>
    </source>
</evidence>
<keyword evidence="4 6" id="KW-1133">Transmembrane helix</keyword>
<dbReference type="PANTHER" id="PTHR38459">
    <property type="entry name" value="PROPHAGE BACTOPRENOL-LINKED GLUCOSE TRANSLOCASE HOMOLOG"/>
    <property type="match status" value="1"/>
</dbReference>
<keyword evidence="3 6" id="KW-0812">Transmembrane</keyword>
<name>A0A4R3LZN4_9HYPH</name>
<evidence type="ECO:0000256" key="6">
    <source>
        <dbReference type="SAM" id="Phobius"/>
    </source>
</evidence>
<proteinExistence type="inferred from homology"/>
<keyword evidence="5 6" id="KW-0472">Membrane</keyword>
<dbReference type="PANTHER" id="PTHR38459:SF1">
    <property type="entry name" value="PROPHAGE BACTOPRENOL-LINKED GLUCOSE TRANSLOCASE HOMOLOG"/>
    <property type="match status" value="1"/>
</dbReference>
<comment type="subcellular location">
    <subcellularLocation>
        <location evidence="1">Membrane</location>
        <topology evidence="1">Multi-pass membrane protein</topology>
    </subcellularLocation>
</comment>
<evidence type="ECO:0000256" key="3">
    <source>
        <dbReference type="ARBA" id="ARBA00022692"/>
    </source>
</evidence>
<dbReference type="InterPro" id="IPR051401">
    <property type="entry name" value="GtrA_CellWall_Glycosyl"/>
</dbReference>
<evidence type="ECO:0000256" key="5">
    <source>
        <dbReference type="ARBA" id="ARBA00023136"/>
    </source>
</evidence>
<accession>A0A4R3LZN4</accession>
<feature type="domain" description="GtrA/DPMS transmembrane" evidence="7">
    <location>
        <begin position="8"/>
        <end position="126"/>
    </location>
</feature>
<feature type="transmembrane region" description="Helical" evidence="6">
    <location>
        <begin position="34"/>
        <end position="59"/>
    </location>
</feature>
<dbReference type="EMBL" id="SMAI01000003">
    <property type="protein sequence ID" value="TCT06180.1"/>
    <property type="molecule type" value="Genomic_DNA"/>
</dbReference>
<organism evidence="8 9">
    <name type="scientific">Aquabacter spiritensis</name>
    <dbReference type="NCBI Taxonomy" id="933073"/>
    <lineage>
        <taxon>Bacteria</taxon>
        <taxon>Pseudomonadati</taxon>
        <taxon>Pseudomonadota</taxon>
        <taxon>Alphaproteobacteria</taxon>
        <taxon>Hyphomicrobiales</taxon>
        <taxon>Xanthobacteraceae</taxon>
        <taxon>Aquabacter</taxon>
    </lineage>
</organism>
<dbReference type="Pfam" id="PF04138">
    <property type="entry name" value="GtrA_DPMS_TM"/>
    <property type="match status" value="1"/>
</dbReference>
<dbReference type="InterPro" id="IPR007267">
    <property type="entry name" value="GtrA_DPMS_TM"/>
</dbReference>
<dbReference type="GO" id="GO:0005886">
    <property type="term" value="C:plasma membrane"/>
    <property type="evidence" value="ECO:0007669"/>
    <property type="project" value="TreeGrafter"/>
</dbReference>
<comment type="similarity">
    <text evidence="2">Belongs to the GtrA family.</text>
</comment>
<gene>
    <name evidence="8" type="ORF">EDC64_103284</name>
</gene>
<protein>
    <submittedName>
        <fullName evidence="8">Putative flippase GtrA</fullName>
    </submittedName>
</protein>
<sequence>MRIPRDLRFLIVVVAGYGLDFAASFAAFKLLGLPLVAAAALGFSLAVIATYLAHAVWTFADRREGGDGTRFVKYIGAALVGLAVRSLFIWSLARFATSDLEHAAVLVGAAGFSLCVNYVLTRFAVFGAKPVSGGGRSDR</sequence>
<feature type="transmembrane region" description="Helical" evidence="6">
    <location>
        <begin position="71"/>
        <end position="90"/>
    </location>
</feature>
<evidence type="ECO:0000313" key="8">
    <source>
        <dbReference type="EMBL" id="TCT06180.1"/>
    </source>
</evidence>
<evidence type="ECO:0000256" key="1">
    <source>
        <dbReference type="ARBA" id="ARBA00004141"/>
    </source>
</evidence>
<dbReference type="AlphaFoldDB" id="A0A4R3LZN4"/>
<reference evidence="8 9" key="1">
    <citation type="submission" date="2019-03" db="EMBL/GenBank/DDBJ databases">
        <title>Genomic Encyclopedia of Type Strains, Phase IV (KMG-IV): sequencing the most valuable type-strain genomes for metagenomic binning, comparative biology and taxonomic classification.</title>
        <authorList>
            <person name="Goeker M."/>
        </authorList>
    </citation>
    <scope>NUCLEOTIDE SEQUENCE [LARGE SCALE GENOMIC DNA]</scope>
    <source>
        <strain evidence="8 9">DSM 9035</strain>
    </source>
</reference>
<comment type="caution">
    <text evidence="8">The sequence shown here is derived from an EMBL/GenBank/DDBJ whole genome shotgun (WGS) entry which is preliminary data.</text>
</comment>
<evidence type="ECO:0000256" key="2">
    <source>
        <dbReference type="ARBA" id="ARBA00009399"/>
    </source>
</evidence>
<dbReference type="RefSeq" id="WP_165933681.1">
    <property type="nucleotide sequence ID" value="NZ_SMAI01000003.1"/>
</dbReference>
<evidence type="ECO:0000256" key="4">
    <source>
        <dbReference type="ARBA" id="ARBA00022989"/>
    </source>
</evidence>
<keyword evidence="9" id="KW-1185">Reference proteome</keyword>